<dbReference type="AlphaFoldDB" id="A0AAD5D1R8"/>
<name>A0AAD5D1R8_AMBAR</name>
<accession>A0AAD5D1R8</accession>
<protein>
    <submittedName>
        <fullName evidence="1">Uncharacterized protein</fullName>
    </submittedName>
</protein>
<organism evidence="1 2">
    <name type="scientific">Ambrosia artemisiifolia</name>
    <name type="common">Common ragweed</name>
    <dbReference type="NCBI Taxonomy" id="4212"/>
    <lineage>
        <taxon>Eukaryota</taxon>
        <taxon>Viridiplantae</taxon>
        <taxon>Streptophyta</taxon>
        <taxon>Embryophyta</taxon>
        <taxon>Tracheophyta</taxon>
        <taxon>Spermatophyta</taxon>
        <taxon>Magnoliopsida</taxon>
        <taxon>eudicotyledons</taxon>
        <taxon>Gunneridae</taxon>
        <taxon>Pentapetalae</taxon>
        <taxon>asterids</taxon>
        <taxon>campanulids</taxon>
        <taxon>Asterales</taxon>
        <taxon>Asteraceae</taxon>
        <taxon>Asteroideae</taxon>
        <taxon>Heliantheae alliance</taxon>
        <taxon>Heliantheae</taxon>
        <taxon>Ambrosia</taxon>
    </lineage>
</organism>
<gene>
    <name evidence="1" type="ORF">M8C21_016963</name>
</gene>
<keyword evidence="2" id="KW-1185">Reference proteome</keyword>
<dbReference type="Proteomes" id="UP001206925">
    <property type="component" value="Unassembled WGS sequence"/>
</dbReference>
<evidence type="ECO:0000313" key="1">
    <source>
        <dbReference type="EMBL" id="KAI7752551.1"/>
    </source>
</evidence>
<dbReference type="EMBL" id="JAMZMK010005657">
    <property type="protein sequence ID" value="KAI7752551.1"/>
    <property type="molecule type" value="Genomic_DNA"/>
</dbReference>
<sequence length="46" mass="5076">MMVFMIRSYADADDCFGLLIVSLSSSMLLSLSLSPLQTMLCVIQQC</sequence>
<comment type="caution">
    <text evidence="1">The sequence shown here is derived from an EMBL/GenBank/DDBJ whole genome shotgun (WGS) entry which is preliminary data.</text>
</comment>
<reference evidence="1" key="1">
    <citation type="submission" date="2022-06" db="EMBL/GenBank/DDBJ databases">
        <title>Uncovering the hologenomic basis of an extraordinary plant invasion.</title>
        <authorList>
            <person name="Bieker V.C."/>
            <person name="Martin M.D."/>
            <person name="Gilbert T."/>
            <person name="Hodgins K."/>
            <person name="Battlay P."/>
            <person name="Petersen B."/>
            <person name="Wilson J."/>
        </authorList>
    </citation>
    <scope>NUCLEOTIDE SEQUENCE</scope>
    <source>
        <strain evidence="1">AA19_3_7</strain>
        <tissue evidence="1">Leaf</tissue>
    </source>
</reference>
<evidence type="ECO:0000313" key="2">
    <source>
        <dbReference type="Proteomes" id="UP001206925"/>
    </source>
</evidence>
<proteinExistence type="predicted"/>